<organism evidence="3 4">
    <name type="scientific">Stomoxys calcitrans</name>
    <name type="common">Stable fly</name>
    <name type="synonym">Conops calcitrans</name>
    <dbReference type="NCBI Taxonomy" id="35570"/>
    <lineage>
        <taxon>Eukaryota</taxon>
        <taxon>Metazoa</taxon>
        <taxon>Ecdysozoa</taxon>
        <taxon>Arthropoda</taxon>
        <taxon>Hexapoda</taxon>
        <taxon>Insecta</taxon>
        <taxon>Pterygota</taxon>
        <taxon>Neoptera</taxon>
        <taxon>Endopterygota</taxon>
        <taxon>Diptera</taxon>
        <taxon>Brachycera</taxon>
        <taxon>Muscomorpha</taxon>
        <taxon>Muscoidea</taxon>
        <taxon>Muscidae</taxon>
        <taxon>Stomoxys</taxon>
    </lineage>
</organism>
<gene>
    <name evidence="3" type="primary">106094177</name>
</gene>
<feature type="compositionally biased region" description="Basic residues" evidence="1">
    <location>
        <begin position="154"/>
        <end position="184"/>
    </location>
</feature>
<dbReference type="Proteomes" id="UP000095300">
    <property type="component" value="Unassembled WGS sequence"/>
</dbReference>
<keyword evidence="4" id="KW-1185">Reference proteome</keyword>
<dbReference type="AlphaFoldDB" id="A0A1I8PC46"/>
<evidence type="ECO:0000313" key="4">
    <source>
        <dbReference type="Proteomes" id="UP000095300"/>
    </source>
</evidence>
<accession>A0A1I8PC46</accession>
<feature type="compositionally biased region" description="Acidic residues" evidence="1">
    <location>
        <begin position="73"/>
        <end position="131"/>
    </location>
</feature>
<sequence>MKLLWVICCLAFFMLAAKAADHGKKKDKTGGEVAKAVDGHGNPLQRSLQKSNWMPVYHHPPAPRHQTSSHCSDDDEDEEDYEDEDEDEGCDDDDDEDEEDEDDEDEEEEEDEEDYEDEEEEGDEDEDDYEDENKRSKTLTAKSPKKSVGSPKGSYKKPKPASRFKRLRGLRRRRGKARPLRRRG</sequence>
<feature type="chain" id="PRO_5009326377" evidence="2">
    <location>
        <begin position="20"/>
        <end position="184"/>
    </location>
</feature>
<evidence type="ECO:0000256" key="2">
    <source>
        <dbReference type="SAM" id="SignalP"/>
    </source>
</evidence>
<feature type="signal peptide" evidence="2">
    <location>
        <begin position="1"/>
        <end position="19"/>
    </location>
</feature>
<protein>
    <submittedName>
        <fullName evidence="3">Uncharacterized protein</fullName>
    </submittedName>
</protein>
<proteinExistence type="predicted"/>
<dbReference type="EnsemblMetazoa" id="SCAU006771-RA">
    <property type="protein sequence ID" value="SCAU006771-PA"/>
    <property type="gene ID" value="SCAU006771"/>
</dbReference>
<reference evidence="3" key="1">
    <citation type="submission" date="2020-05" db="UniProtKB">
        <authorList>
            <consortium name="EnsemblMetazoa"/>
        </authorList>
    </citation>
    <scope>IDENTIFICATION</scope>
    <source>
        <strain evidence="3">USDA</strain>
    </source>
</reference>
<evidence type="ECO:0000313" key="3">
    <source>
        <dbReference type="EnsemblMetazoa" id="SCAU006771-PA"/>
    </source>
</evidence>
<feature type="region of interest" description="Disordered" evidence="1">
    <location>
        <begin position="22"/>
        <end position="184"/>
    </location>
</feature>
<evidence type="ECO:0000256" key="1">
    <source>
        <dbReference type="SAM" id="MobiDB-lite"/>
    </source>
</evidence>
<feature type="compositionally biased region" description="Basic and acidic residues" evidence="1">
    <location>
        <begin position="22"/>
        <end position="38"/>
    </location>
</feature>
<dbReference type="VEuPathDB" id="VectorBase:SCAU006771"/>
<keyword evidence="2" id="KW-0732">Signal</keyword>
<name>A0A1I8PC46_STOCA</name>